<evidence type="ECO:0000256" key="2">
    <source>
        <dbReference type="ARBA" id="ARBA00005982"/>
    </source>
</evidence>
<feature type="transmembrane region" description="Helical" evidence="8">
    <location>
        <begin position="566"/>
        <end position="585"/>
    </location>
</feature>
<feature type="transmembrane region" description="Helical" evidence="8">
    <location>
        <begin position="461"/>
        <end position="481"/>
    </location>
</feature>
<dbReference type="FunFam" id="1.20.1250.20:FF:000085">
    <property type="entry name" value="MFS peptide transporter Ptr2"/>
    <property type="match status" value="1"/>
</dbReference>
<accession>A0A2T4BU26</accession>
<keyword evidence="10" id="KW-1185">Reference proteome</keyword>
<feature type="transmembrane region" description="Helical" evidence="8">
    <location>
        <begin position="270"/>
        <end position="289"/>
    </location>
</feature>
<organism evidence="9 10">
    <name type="scientific">Trichoderma longibrachiatum ATCC 18648</name>
    <dbReference type="NCBI Taxonomy" id="983965"/>
    <lineage>
        <taxon>Eukaryota</taxon>
        <taxon>Fungi</taxon>
        <taxon>Dikarya</taxon>
        <taxon>Ascomycota</taxon>
        <taxon>Pezizomycotina</taxon>
        <taxon>Sordariomycetes</taxon>
        <taxon>Hypocreomycetidae</taxon>
        <taxon>Hypocreales</taxon>
        <taxon>Hypocreaceae</taxon>
        <taxon>Trichoderma</taxon>
    </lineage>
</organism>
<proteinExistence type="inferred from homology"/>
<dbReference type="PANTHER" id="PTHR11654">
    <property type="entry name" value="OLIGOPEPTIDE TRANSPORTER-RELATED"/>
    <property type="match status" value="1"/>
</dbReference>
<reference evidence="9 10" key="1">
    <citation type="submission" date="2016-07" db="EMBL/GenBank/DDBJ databases">
        <title>Multiple horizontal gene transfer events from other fungi enriched the ability of initially mycotrophic Trichoderma (Ascomycota) to feed on dead plant biomass.</title>
        <authorList>
            <consortium name="DOE Joint Genome Institute"/>
            <person name="Aerts A."/>
            <person name="Atanasova L."/>
            <person name="Chenthamara K."/>
            <person name="Zhang J."/>
            <person name="Grujic M."/>
            <person name="Henrissat B."/>
            <person name="Kuo A."/>
            <person name="Salamov A."/>
            <person name="Lipzen A."/>
            <person name="Labutti K."/>
            <person name="Barry K."/>
            <person name="Miao Y."/>
            <person name="Rahimi M.J."/>
            <person name="Shen Q."/>
            <person name="Grigoriev I.V."/>
            <person name="Kubicek C.P."/>
            <person name="Druzhinina I.S."/>
        </authorList>
    </citation>
    <scope>NUCLEOTIDE SEQUENCE [LARGE SCALE GENOMIC DNA]</scope>
    <source>
        <strain evidence="9 10">ATCC 18648</strain>
    </source>
</reference>
<evidence type="ECO:0000313" key="9">
    <source>
        <dbReference type="EMBL" id="PTB72819.1"/>
    </source>
</evidence>
<evidence type="ECO:0000313" key="10">
    <source>
        <dbReference type="Proteomes" id="UP000240760"/>
    </source>
</evidence>
<dbReference type="GO" id="GO:0005886">
    <property type="term" value="C:plasma membrane"/>
    <property type="evidence" value="ECO:0007669"/>
    <property type="project" value="UniProtKB-ARBA"/>
</dbReference>
<dbReference type="SUPFAM" id="SSF103473">
    <property type="entry name" value="MFS general substrate transporter"/>
    <property type="match status" value="1"/>
</dbReference>
<gene>
    <name evidence="9" type="ORF">M440DRAFT_1341184</name>
</gene>
<dbReference type="InterPro" id="IPR036259">
    <property type="entry name" value="MFS_trans_sf"/>
</dbReference>
<dbReference type="EMBL" id="KZ679140">
    <property type="protein sequence ID" value="PTB72819.1"/>
    <property type="molecule type" value="Genomic_DNA"/>
</dbReference>
<evidence type="ECO:0000256" key="6">
    <source>
        <dbReference type="ARBA" id="ARBA00023136"/>
    </source>
</evidence>
<keyword evidence="6 8" id="KW-0472">Membrane</keyword>
<feature type="transmembrane region" description="Helical" evidence="8">
    <location>
        <begin position="150"/>
        <end position="171"/>
    </location>
</feature>
<protein>
    <submittedName>
        <fullName evidence="9">PTR2-domain-containing protein</fullName>
    </submittedName>
</protein>
<evidence type="ECO:0000256" key="5">
    <source>
        <dbReference type="ARBA" id="ARBA00022989"/>
    </source>
</evidence>
<dbReference type="Gene3D" id="1.20.1250.20">
    <property type="entry name" value="MFS general substrate transporter like domains"/>
    <property type="match status" value="1"/>
</dbReference>
<evidence type="ECO:0000256" key="4">
    <source>
        <dbReference type="ARBA" id="ARBA00022692"/>
    </source>
</evidence>
<feature type="transmembrane region" description="Helical" evidence="8">
    <location>
        <begin position="501"/>
        <end position="525"/>
    </location>
</feature>
<sequence length="629" mass="68841">MPDPDPDIVSALLTRQTYNADADHVADGPTRERGTAEILSGVAPIESEELGVTLDRLHDDIEKAPLEGPDGREPTEEERTTLRKVAGSIPAISWVLCVAELAERASYYGASQVFNDFMQFPLPKGGNGSGAVPKSNPNGHAGALNEGLQFASAFSTLFTFLAYVFPILGAYIADTRLGRFKTILLGVIIGAVAHVIMIGGAAPSLLKAGKGLAPFIISFFTLAIGAGIFKPNVAPTVIDQYTNQRPAIKTLKTGEKVIVDPERTIQRVMLIFYAMINVGAFFAIATTYTEKYVGFWLSFLLPGIVYFLLPFLLLGVYKRLVIKKPDGSELTNFFKIVWASLKYNKFQVWKKDYWAVATPSKLAERGIQVTWTDRAVLDVQRTFEACVIFLYFPIYNINDGGVGAVQSNQGASMTNNGAPTDLLGNFNPLTIIAVAPILSYGVYPLLARYGIKFGPIRRMTFGFMLAAISGAIGAIVQWRVYETSPCGYEASTCDDVSPINIWWQIPNVALGAISELFCNVTAYEMAYARSPPHLKSVVMSLFLFTTALSSALGEILIPAIVDPHLIWVWAGPAIALFVQTIVFWIRHHKLDDDVYMLEQETPNQSQAQLTQTADLEPGQETVVRDGEKA</sequence>
<feature type="transmembrane region" description="Helical" evidence="8">
    <location>
        <begin position="295"/>
        <end position="317"/>
    </location>
</feature>
<keyword evidence="3" id="KW-0813">Transport</keyword>
<evidence type="ECO:0000256" key="3">
    <source>
        <dbReference type="ARBA" id="ARBA00022448"/>
    </source>
</evidence>
<dbReference type="GO" id="GO:0071916">
    <property type="term" value="F:dipeptide transmembrane transporter activity"/>
    <property type="evidence" value="ECO:0007669"/>
    <property type="project" value="UniProtKB-ARBA"/>
</dbReference>
<keyword evidence="4 8" id="KW-0812">Transmembrane</keyword>
<evidence type="ECO:0000256" key="7">
    <source>
        <dbReference type="SAM" id="MobiDB-lite"/>
    </source>
</evidence>
<name>A0A2T4BU26_TRILO</name>
<dbReference type="OrthoDB" id="8904098at2759"/>
<comment type="similarity">
    <text evidence="2">Belongs to the major facilitator superfamily. Proton-dependent oligopeptide transporter (POT/PTR) (TC 2.A.17) family.</text>
</comment>
<evidence type="ECO:0000256" key="1">
    <source>
        <dbReference type="ARBA" id="ARBA00004141"/>
    </source>
</evidence>
<evidence type="ECO:0000256" key="8">
    <source>
        <dbReference type="SAM" id="Phobius"/>
    </source>
</evidence>
<feature type="transmembrane region" description="Helical" evidence="8">
    <location>
        <begin position="183"/>
        <end position="206"/>
    </location>
</feature>
<comment type="subcellular location">
    <subcellularLocation>
        <location evidence="1">Membrane</location>
        <topology evidence="1">Multi-pass membrane protein</topology>
    </subcellularLocation>
</comment>
<dbReference type="AlphaFoldDB" id="A0A2T4BU26"/>
<feature type="transmembrane region" description="Helical" evidence="8">
    <location>
        <begin position="212"/>
        <end position="229"/>
    </location>
</feature>
<feature type="transmembrane region" description="Helical" evidence="8">
    <location>
        <begin position="537"/>
        <end position="560"/>
    </location>
</feature>
<feature type="region of interest" description="Disordered" evidence="7">
    <location>
        <begin position="606"/>
        <end position="629"/>
    </location>
</feature>
<dbReference type="Proteomes" id="UP000240760">
    <property type="component" value="Unassembled WGS sequence"/>
</dbReference>
<dbReference type="Pfam" id="PF00854">
    <property type="entry name" value="PTR2"/>
    <property type="match status" value="1"/>
</dbReference>
<keyword evidence="5 8" id="KW-1133">Transmembrane helix</keyword>
<dbReference type="InterPro" id="IPR000109">
    <property type="entry name" value="POT_fam"/>
</dbReference>